<evidence type="ECO:0000259" key="4">
    <source>
        <dbReference type="PROSITE" id="PS50093"/>
    </source>
</evidence>
<proteinExistence type="predicted"/>
<dbReference type="InterPro" id="IPR000601">
    <property type="entry name" value="PKD_dom"/>
</dbReference>
<dbReference type="InterPro" id="IPR011049">
    <property type="entry name" value="Serralysin-like_metalloprot_C"/>
</dbReference>
<dbReference type="InterPro" id="IPR018511">
    <property type="entry name" value="Hemolysin-typ_Ca-bd_CS"/>
</dbReference>
<dbReference type="Pfam" id="PF00353">
    <property type="entry name" value="HemolysinCabind"/>
    <property type="match status" value="4"/>
</dbReference>
<dbReference type="AlphaFoldDB" id="A0A2T1LUU9"/>
<dbReference type="Proteomes" id="UP000239001">
    <property type="component" value="Unassembled WGS sequence"/>
</dbReference>
<name>A0A2T1LUU9_9CHRO</name>
<dbReference type="PANTHER" id="PTHR38340">
    <property type="entry name" value="S-LAYER PROTEIN"/>
    <property type="match status" value="1"/>
</dbReference>
<dbReference type="GO" id="GO:0016020">
    <property type="term" value="C:membrane"/>
    <property type="evidence" value="ECO:0007669"/>
    <property type="project" value="InterPro"/>
</dbReference>
<dbReference type="InterPro" id="IPR022409">
    <property type="entry name" value="PKD/Chitinase_dom"/>
</dbReference>
<dbReference type="CDD" id="cd00146">
    <property type="entry name" value="PKD"/>
    <property type="match status" value="1"/>
</dbReference>
<dbReference type="GO" id="GO:0005576">
    <property type="term" value="C:extracellular region"/>
    <property type="evidence" value="ECO:0007669"/>
    <property type="project" value="UniProtKB-SubCell"/>
</dbReference>
<feature type="domain" description="PKD" evidence="4">
    <location>
        <begin position="712"/>
        <end position="773"/>
    </location>
</feature>
<dbReference type="InterPro" id="IPR035986">
    <property type="entry name" value="PKD_dom_sf"/>
</dbReference>
<reference evidence="5 6" key="2">
    <citation type="submission" date="2018-03" db="EMBL/GenBank/DDBJ databases">
        <authorList>
            <person name="Keele B.F."/>
        </authorList>
    </citation>
    <scope>NUCLEOTIDE SEQUENCE [LARGE SCALE GENOMIC DNA]</scope>
    <source>
        <strain evidence="5 6">CCALA 016</strain>
    </source>
</reference>
<comment type="subcellular location">
    <subcellularLocation>
        <location evidence="1">Secreted</location>
    </subcellularLocation>
</comment>
<evidence type="ECO:0000313" key="5">
    <source>
        <dbReference type="EMBL" id="PSF35404.1"/>
    </source>
</evidence>
<evidence type="ECO:0000256" key="2">
    <source>
        <dbReference type="ARBA" id="ARBA00022525"/>
    </source>
</evidence>
<dbReference type="SMART" id="SM00089">
    <property type="entry name" value="PKD"/>
    <property type="match status" value="3"/>
</dbReference>
<reference evidence="5 6" key="1">
    <citation type="submission" date="2018-03" db="EMBL/GenBank/DDBJ databases">
        <title>The ancient ancestry and fast evolution of plastids.</title>
        <authorList>
            <person name="Moore K.R."/>
            <person name="Magnabosco C."/>
            <person name="Momper L."/>
            <person name="Gold D.A."/>
            <person name="Bosak T."/>
            <person name="Fournier G.P."/>
        </authorList>
    </citation>
    <scope>NUCLEOTIDE SEQUENCE [LARGE SCALE GENOMIC DNA]</scope>
    <source>
        <strain evidence="5 6">CCALA 016</strain>
    </source>
</reference>
<dbReference type="SMART" id="SM00736">
    <property type="entry name" value="CADG"/>
    <property type="match status" value="1"/>
</dbReference>
<evidence type="ECO:0000256" key="1">
    <source>
        <dbReference type="ARBA" id="ARBA00004613"/>
    </source>
</evidence>
<dbReference type="Pfam" id="PF18911">
    <property type="entry name" value="PKD_4"/>
    <property type="match status" value="1"/>
</dbReference>
<dbReference type="Gene3D" id="2.60.40.10">
    <property type="entry name" value="Immunoglobulins"/>
    <property type="match status" value="3"/>
</dbReference>
<keyword evidence="6" id="KW-1185">Reference proteome</keyword>
<dbReference type="PRINTS" id="PR00313">
    <property type="entry name" value="CABNDNGRPT"/>
</dbReference>
<accession>A0A2T1LUU9</accession>
<dbReference type="Gene3D" id="2.150.10.10">
    <property type="entry name" value="Serralysin-like metalloprotease, C-terminal"/>
    <property type="match status" value="1"/>
</dbReference>
<protein>
    <recommendedName>
        <fullName evidence="4">PKD domain-containing protein</fullName>
    </recommendedName>
</protein>
<dbReference type="OrthoDB" id="561150at2"/>
<comment type="caution">
    <text evidence="5">The sequence shown here is derived from an EMBL/GenBank/DDBJ whole genome shotgun (WGS) entry which is preliminary data.</text>
</comment>
<dbReference type="InterPro" id="IPR050557">
    <property type="entry name" value="RTX_toxin/Mannuronan_C5-epim"/>
</dbReference>
<dbReference type="InterPro" id="IPR006644">
    <property type="entry name" value="Cadg"/>
</dbReference>
<dbReference type="SUPFAM" id="SSF49299">
    <property type="entry name" value="PKD domain"/>
    <property type="match status" value="1"/>
</dbReference>
<dbReference type="Pfam" id="PF05345">
    <property type="entry name" value="He_PIG"/>
    <property type="match status" value="1"/>
</dbReference>
<feature type="region of interest" description="Disordered" evidence="3">
    <location>
        <begin position="885"/>
        <end position="904"/>
    </location>
</feature>
<dbReference type="PROSITE" id="PS50093">
    <property type="entry name" value="PKD"/>
    <property type="match status" value="1"/>
</dbReference>
<evidence type="ECO:0000256" key="3">
    <source>
        <dbReference type="SAM" id="MobiDB-lite"/>
    </source>
</evidence>
<keyword evidence="2" id="KW-0964">Secreted</keyword>
<dbReference type="InterPro" id="IPR001343">
    <property type="entry name" value="Hemolysn_Ca-bd"/>
</dbReference>
<dbReference type="SUPFAM" id="SSF51120">
    <property type="entry name" value="beta-Roll"/>
    <property type="match status" value="1"/>
</dbReference>
<dbReference type="InterPro" id="IPR015919">
    <property type="entry name" value="Cadherin-like_sf"/>
</dbReference>
<dbReference type="InterPro" id="IPR013783">
    <property type="entry name" value="Ig-like_fold"/>
</dbReference>
<gene>
    <name evidence="5" type="ORF">C7H19_16625</name>
</gene>
<dbReference type="EMBL" id="PXOH01000020">
    <property type="protein sequence ID" value="PSF35404.1"/>
    <property type="molecule type" value="Genomic_DNA"/>
</dbReference>
<evidence type="ECO:0000313" key="6">
    <source>
        <dbReference type="Proteomes" id="UP000239001"/>
    </source>
</evidence>
<organism evidence="5 6">
    <name type="scientific">Aphanothece hegewaldii CCALA 016</name>
    <dbReference type="NCBI Taxonomy" id="2107694"/>
    <lineage>
        <taxon>Bacteria</taxon>
        <taxon>Bacillati</taxon>
        <taxon>Cyanobacteriota</taxon>
        <taxon>Cyanophyceae</taxon>
        <taxon>Oscillatoriophycideae</taxon>
        <taxon>Chroococcales</taxon>
        <taxon>Aphanothecaceae</taxon>
        <taxon>Aphanothece</taxon>
    </lineage>
</organism>
<dbReference type="RefSeq" id="WP_106458044.1">
    <property type="nucleotide sequence ID" value="NZ_PXOH01000020.1"/>
</dbReference>
<dbReference type="GO" id="GO:0005509">
    <property type="term" value="F:calcium ion binding"/>
    <property type="evidence" value="ECO:0007669"/>
    <property type="project" value="InterPro"/>
</dbReference>
<dbReference type="PROSITE" id="PS00330">
    <property type="entry name" value="HEMOLYSIN_CALCIUM"/>
    <property type="match status" value="3"/>
</dbReference>
<sequence length="1138" mass="117941">MPLSKYVLGNQLTVESNFALNSILLLALEQARSLVQSELQEFSSDATFDDKMLLSFGAENETEELKAKWLVGDLSGFPPIEVVNSRVLNGANGAYSKAQNRIYLSSDFLIQNIGNIEAIVAVLLEEYGHSVDGVLNSTDTLGDEGQLFSALVTGRNLSQNEIEAIQAEDDSVVITVDGISIEVEQSQSIYNNGTIVNNSALNIRQTYGSNFYNGYGSANTGYLYNGKDGGTGYLYNGKDGMSKLYNGNGGRGYLYNGNGGTGYLYNGNGGTGYLYNGNGGTGYLINGNGGRGYLYNGSNGDTGYLYNGYGNGSTGYLYNGGGGTGFLYNGSNGGTGFLYNGIVGTGFLYNGYGNGGTGFLYNGSNGDTGYLINGNGGTGFLYNGYGNGGRGFLINEGIIHNLSGSIIINASNSYIFNNGTIFNQGTFTNEGTLAGTGIFEGNLTVGSGIIAPGGTHSIYNTDGGLMLSISDTDGVFTITGDFTQTNGLIKLSVSSPSSFDTLKITGNTIISGGNIQLLIQPDSFHTLNVGTTNLVLIDGDSDNDGNGSLTIDSTVFNNLANAVNTYDGSQLDFNLIQSNNDLILQITQNGLPVLVAVPSGPYNINEGDSLSLDGTGSSNPNGTPLTYRWDLDGDGDFDENVTGATPVLTWPQLNTLGINDNVLNKTITLEVSDGSSSVSGQTTLTVNNTAPIVNAGNDISVNSGEIFNLSGTATDPGNDLLSYAWDLDDDGQYDDATGQNITYFFNNSGTYIIELQVTDDDGGIGTDSLIVTVANVNNAPTLQQPIADQTGGEGQLFNFTVDETTFSDLDGDILTYSLSSNTVLPNGISFNEETRTFNGTPDATAAGIYEITVLASDPDGASASDTFTLAIANLIGTTGNDTLTGTSNSEKLQGLGGKDNLSGLEGNDTLNGGVGNDTMSGGLGDDLYIVNSTSDHTLENSNEGIDAVRSSVNWTLGNDLENLILTGSSNLLGTGNPLNNSITGNDGDNILSGEEGNDNLLAGAGNDTLTGGAGNDILTGGTGNDTLTGGDGADRFRFNAKDEGVDTITDFTSSLGDRIQISATGFAGGLVAGTLSSTRFISGVGVSAATNANQRFIYDTSNGALFFDADGNGGGFAATQIATLTGATALSNTHIVVI</sequence>
<dbReference type="SUPFAM" id="SSF49313">
    <property type="entry name" value="Cadherin-like"/>
    <property type="match status" value="1"/>
</dbReference>
<dbReference type="PANTHER" id="PTHR38340:SF1">
    <property type="entry name" value="S-LAYER PROTEIN"/>
    <property type="match status" value="1"/>
</dbReference>